<reference evidence="1" key="1">
    <citation type="submission" date="2021-01" db="EMBL/GenBank/DDBJ databases">
        <title>Whole genome shotgun sequence of Planotetraspora silvatica NBRC 100141.</title>
        <authorList>
            <person name="Komaki H."/>
            <person name="Tamura T."/>
        </authorList>
    </citation>
    <scope>NUCLEOTIDE SEQUENCE</scope>
    <source>
        <strain evidence="1">NBRC 100141</strain>
    </source>
</reference>
<protein>
    <submittedName>
        <fullName evidence="1">Uncharacterized protein</fullName>
    </submittedName>
</protein>
<evidence type="ECO:0000313" key="2">
    <source>
        <dbReference type="Proteomes" id="UP000644610"/>
    </source>
</evidence>
<dbReference type="Proteomes" id="UP000644610">
    <property type="component" value="Unassembled WGS sequence"/>
</dbReference>
<keyword evidence="2" id="KW-1185">Reference proteome</keyword>
<dbReference type="AlphaFoldDB" id="A0A8J3UTK2"/>
<dbReference type="EMBL" id="BOOQ01000042">
    <property type="protein sequence ID" value="GII49527.1"/>
    <property type="molecule type" value="Genomic_DNA"/>
</dbReference>
<proteinExistence type="predicted"/>
<evidence type="ECO:0000313" key="1">
    <source>
        <dbReference type="EMBL" id="GII49527.1"/>
    </source>
</evidence>
<name>A0A8J3UTK2_9ACTN</name>
<organism evidence="1 2">
    <name type="scientific">Planotetraspora silvatica</name>
    <dbReference type="NCBI Taxonomy" id="234614"/>
    <lineage>
        <taxon>Bacteria</taxon>
        <taxon>Bacillati</taxon>
        <taxon>Actinomycetota</taxon>
        <taxon>Actinomycetes</taxon>
        <taxon>Streptosporangiales</taxon>
        <taxon>Streptosporangiaceae</taxon>
        <taxon>Planotetraspora</taxon>
    </lineage>
</organism>
<comment type="caution">
    <text evidence="1">The sequence shown here is derived from an EMBL/GenBank/DDBJ whole genome shotgun (WGS) entry which is preliminary data.</text>
</comment>
<gene>
    <name evidence="1" type="ORF">Psi02_59510</name>
</gene>
<accession>A0A8J3UTK2</accession>
<sequence length="146" mass="16314">MSPSPHGLVCHSPEIELTFGRLAAMYVPPGWPQEVRPPDSPDWESSAMAWLLDAVPPDYRAYGVLRRHPIALARMAGHHVRASIQAAREGYRGAAVDLKDHLPPHAVEAVLEAYRSEGPRLVRLAQAVDLVERALRGERFTEKLRR</sequence>